<organism evidence="2 3">
    <name type="scientific">Riccia sorocarpa</name>
    <dbReference type="NCBI Taxonomy" id="122646"/>
    <lineage>
        <taxon>Eukaryota</taxon>
        <taxon>Viridiplantae</taxon>
        <taxon>Streptophyta</taxon>
        <taxon>Embryophyta</taxon>
        <taxon>Marchantiophyta</taxon>
        <taxon>Marchantiopsida</taxon>
        <taxon>Marchantiidae</taxon>
        <taxon>Marchantiales</taxon>
        <taxon>Ricciaceae</taxon>
        <taxon>Riccia</taxon>
    </lineage>
</organism>
<sequence length="839" mass="92719">MKRMMARPYRRPHLLTTENTRPECATGLSPIFTPVRLAIDLESPEVATTSPTTTSNEYGAVISVQDEESTVLGITEVKQEIGDRVTDYGSPVTPECGYSDIVGKNFVPPSVKDVEHEEHVPNTPRLAPYSPEYTRRAAQDFELIPCSDGVAVVNETYYIARWNLKAKTVHVSEQASHDGRVQSFHVPKLSGQWTLQDGRRYKVYGIRSVCGQDIPLPFLPDDTPDSSVVEPPNVDEGASCTMTTVIWPGIPKDPLLVSTFDALKQIRGKSELSRLQLSNFKHMAVRQLPDKYNGDVVFELPPKNQEEVQKKDGVLDGMDRTHDCWIWTRCTTTSAAIAQTEPLVQTPIVINGDIRKTKKRNSSYSARIDTHRPDKVARTEQMFRFHRGRLQFGPELDISVCGEDTNTETLPNSHEKVTRTDKEKGKVDSSGGISRPMSRERVDTFPTPPPATVAGVALVSSAPLFQTQTEPVTRTDKGKRKVDSSGGISRPMSRERVDTFPTPTPARVAGVASVSSAPPFQSQTEAVTPDGFRSFEERYGSPSALWAEFDSQDIPSSRDNLQLGDSALPLEPATVAGFTGGTVPASEQATTRENLPNGNCPSPSEPATLAGFTVGTDPGSEQATTRDNLLPENCPSTYPATLVGVREDVSSSDVEILESTPRRRPPTRGCPLFRENHPTIAPIPKQFGIDIVESDVDEKVWHLSRTKYAGAGPACFTDNPGRLATRSLCKTKIRPQGTLVVESESLRLALLEHQRIWEFNGRIGSGFVPMVVVIMDPELLNADLNCQFGLNLFLSSVELDLSKRRSIFFPVMDLSLFQEEIRSLSNLPLFRTTQREKFW</sequence>
<evidence type="ECO:0000313" key="3">
    <source>
        <dbReference type="Proteomes" id="UP001633002"/>
    </source>
</evidence>
<gene>
    <name evidence="2" type="ORF">R1sor_009060</name>
</gene>
<accession>A0ABD3H8P5</accession>
<feature type="region of interest" description="Disordered" evidence="1">
    <location>
        <begin position="404"/>
        <end position="446"/>
    </location>
</feature>
<proteinExistence type="predicted"/>
<feature type="compositionally biased region" description="Polar residues" evidence="1">
    <location>
        <begin position="585"/>
        <end position="602"/>
    </location>
</feature>
<dbReference type="AlphaFoldDB" id="A0ABD3H8P5"/>
<dbReference type="EMBL" id="JBJQOH010000005">
    <property type="protein sequence ID" value="KAL3686486.1"/>
    <property type="molecule type" value="Genomic_DNA"/>
</dbReference>
<feature type="region of interest" description="Disordered" evidence="1">
    <location>
        <begin position="467"/>
        <end position="535"/>
    </location>
</feature>
<protein>
    <submittedName>
        <fullName evidence="2">Uncharacterized protein</fullName>
    </submittedName>
</protein>
<name>A0ABD3H8P5_9MARC</name>
<reference evidence="2 3" key="1">
    <citation type="submission" date="2024-09" db="EMBL/GenBank/DDBJ databases">
        <title>Chromosome-scale assembly of Riccia sorocarpa.</title>
        <authorList>
            <person name="Paukszto L."/>
        </authorList>
    </citation>
    <scope>NUCLEOTIDE SEQUENCE [LARGE SCALE GENOMIC DNA]</scope>
    <source>
        <strain evidence="2">LP-2024</strain>
        <tissue evidence="2">Aerial parts of the thallus</tissue>
    </source>
</reference>
<comment type="caution">
    <text evidence="2">The sequence shown here is derived from an EMBL/GenBank/DDBJ whole genome shotgun (WGS) entry which is preliminary data.</text>
</comment>
<dbReference type="Proteomes" id="UP001633002">
    <property type="component" value="Unassembled WGS sequence"/>
</dbReference>
<evidence type="ECO:0000256" key="1">
    <source>
        <dbReference type="SAM" id="MobiDB-lite"/>
    </source>
</evidence>
<feature type="compositionally biased region" description="Low complexity" evidence="1">
    <location>
        <begin position="505"/>
        <end position="519"/>
    </location>
</feature>
<evidence type="ECO:0000313" key="2">
    <source>
        <dbReference type="EMBL" id="KAL3686486.1"/>
    </source>
</evidence>
<feature type="compositionally biased region" description="Basic and acidic residues" evidence="1">
    <location>
        <begin position="413"/>
        <end position="427"/>
    </location>
</feature>
<feature type="region of interest" description="Disordered" evidence="1">
    <location>
        <begin position="572"/>
        <end position="635"/>
    </location>
</feature>
<keyword evidence="3" id="KW-1185">Reference proteome</keyword>